<dbReference type="Gene3D" id="1.10.357.10">
    <property type="entry name" value="Tetracycline Repressor, domain 2"/>
    <property type="match status" value="1"/>
</dbReference>
<dbReference type="OrthoDB" id="3218408at2"/>
<evidence type="ECO:0000256" key="3">
    <source>
        <dbReference type="ARBA" id="ARBA00023163"/>
    </source>
</evidence>
<evidence type="ECO:0000259" key="5">
    <source>
        <dbReference type="PROSITE" id="PS50977"/>
    </source>
</evidence>
<proteinExistence type="predicted"/>
<dbReference type="PANTHER" id="PTHR30055:SF234">
    <property type="entry name" value="HTH-TYPE TRANSCRIPTIONAL REGULATOR BETI"/>
    <property type="match status" value="1"/>
</dbReference>
<evidence type="ECO:0000313" key="6">
    <source>
        <dbReference type="EMBL" id="KGM87428.1"/>
    </source>
</evidence>
<dbReference type="GO" id="GO:0003700">
    <property type="term" value="F:DNA-binding transcription factor activity"/>
    <property type="evidence" value="ECO:0007669"/>
    <property type="project" value="TreeGrafter"/>
</dbReference>
<dbReference type="EMBL" id="AONH01000014">
    <property type="protein sequence ID" value="KGM87428.1"/>
    <property type="molecule type" value="Genomic_DNA"/>
</dbReference>
<dbReference type="PATRIC" id="fig|1288298.3.peg.2760"/>
<keyword evidence="2 4" id="KW-0238">DNA-binding</keyword>
<gene>
    <name evidence="6" type="ORF">rosmuc_02742</name>
</gene>
<comment type="caution">
    <text evidence="6">The sequence shown here is derived from an EMBL/GenBank/DDBJ whole genome shotgun (WGS) entry which is preliminary data.</text>
</comment>
<feature type="domain" description="HTH tetR-type" evidence="5">
    <location>
        <begin position="11"/>
        <end position="71"/>
    </location>
</feature>
<reference evidence="6 7" key="1">
    <citation type="submission" date="2013-01" db="EMBL/GenBank/DDBJ databases">
        <authorList>
            <person name="Fiebig A."/>
            <person name="Goeker M."/>
            <person name="Klenk H.-P.P."/>
        </authorList>
    </citation>
    <scope>NUCLEOTIDE SEQUENCE [LARGE SCALE GENOMIC DNA]</scope>
    <source>
        <strain evidence="6 7">DSM 17069</strain>
    </source>
</reference>
<accession>A0A0A0HMW5</accession>
<dbReference type="PANTHER" id="PTHR30055">
    <property type="entry name" value="HTH-TYPE TRANSCRIPTIONAL REGULATOR RUTR"/>
    <property type="match status" value="1"/>
</dbReference>
<evidence type="ECO:0000313" key="7">
    <source>
        <dbReference type="Proteomes" id="UP000030021"/>
    </source>
</evidence>
<dbReference type="InterPro" id="IPR009057">
    <property type="entry name" value="Homeodomain-like_sf"/>
</dbReference>
<dbReference type="HOGENOM" id="CLU_095332_0_1_5"/>
<keyword evidence="3" id="KW-0804">Transcription</keyword>
<keyword evidence="1" id="KW-0805">Transcription regulation</keyword>
<dbReference type="InterPro" id="IPR001647">
    <property type="entry name" value="HTH_TetR"/>
</dbReference>
<dbReference type="RefSeq" id="WP_037274506.1">
    <property type="nucleotide sequence ID" value="NZ_KN293981.1"/>
</dbReference>
<protein>
    <submittedName>
        <fullName evidence="6">Transcriptional regulator, TetR family</fullName>
    </submittedName>
</protein>
<dbReference type="PROSITE" id="PS50977">
    <property type="entry name" value="HTH_TETR_2"/>
    <property type="match status" value="1"/>
</dbReference>
<feature type="DNA-binding region" description="H-T-H motif" evidence="4">
    <location>
        <begin position="34"/>
        <end position="53"/>
    </location>
</feature>
<dbReference type="AlphaFoldDB" id="A0A0A0HMW5"/>
<dbReference type="InterPro" id="IPR050109">
    <property type="entry name" value="HTH-type_TetR-like_transc_reg"/>
</dbReference>
<name>A0A0A0HMW5_9RHOB</name>
<organism evidence="6 7">
    <name type="scientific">Roseovarius mucosus DSM 17069</name>
    <dbReference type="NCBI Taxonomy" id="1288298"/>
    <lineage>
        <taxon>Bacteria</taxon>
        <taxon>Pseudomonadati</taxon>
        <taxon>Pseudomonadota</taxon>
        <taxon>Alphaproteobacteria</taxon>
        <taxon>Rhodobacterales</taxon>
        <taxon>Roseobacteraceae</taxon>
        <taxon>Roseovarius</taxon>
    </lineage>
</organism>
<dbReference type="eggNOG" id="COG1309">
    <property type="taxonomic scope" value="Bacteria"/>
</dbReference>
<sequence length="222" mass="25065">MAERKPRKDRNLDKASWILAARKTLIEKGIAGISLRQLAEDVGATTGAFYWQFANLEELLEDVRLDWAQRNTAPFTRAIEAAGDDGWEQYLAYVGVLLNEEEYSPQYDNAIRDWAHSSKRTAEVLKEIEAFRIQQLLKVFLALGFTDRAAQVRAYVTYFHQTGYNAMQVSEPREERLMNIPFYAEVLTNRTDLLGLKSAEAVSDLFAKRLGGGPDIGASVAK</sequence>
<evidence type="ECO:0000256" key="1">
    <source>
        <dbReference type="ARBA" id="ARBA00023015"/>
    </source>
</evidence>
<dbReference type="SUPFAM" id="SSF46689">
    <property type="entry name" value="Homeodomain-like"/>
    <property type="match status" value="1"/>
</dbReference>
<dbReference type="Proteomes" id="UP000030021">
    <property type="component" value="Unassembled WGS sequence"/>
</dbReference>
<dbReference type="GO" id="GO:0000976">
    <property type="term" value="F:transcription cis-regulatory region binding"/>
    <property type="evidence" value="ECO:0007669"/>
    <property type="project" value="TreeGrafter"/>
</dbReference>
<dbReference type="Pfam" id="PF00440">
    <property type="entry name" value="TetR_N"/>
    <property type="match status" value="1"/>
</dbReference>
<evidence type="ECO:0000256" key="4">
    <source>
        <dbReference type="PROSITE-ProRule" id="PRU00335"/>
    </source>
</evidence>
<evidence type="ECO:0000256" key="2">
    <source>
        <dbReference type="ARBA" id="ARBA00023125"/>
    </source>
</evidence>